<dbReference type="Proteomes" id="UP001156614">
    <property type="component" value="Unassembled WGS sequence"/>
</dbReference>
<dbReference type="AlphaFoldDB" id="A0AAV5NFK1"/>
<reference evidence="3" key="1">
    <citation type="journal article" date="2019" name="Int. J. Syst. Evol. Microbiol.">
        <title>The Global Catalogue of Microorganisms (GCM) 10K type strain sequencing project: providing services to taxonomists for standard genome sequencing and annotation.</title>
        <authorList>
            <consortium name="The Broad Institute Genomics Platform"/>
            <consortium name="The Broad Institute Genome Sequencing Center for Infectious Disease"/>
            <person name="Wu L."/>
            <person name="Ma J."/>
        </authorList>
    </citation>
    <scope>NUCLEOTIDE SEQUENCE [LARGE SCALE GENOMIC DNA]</scope>
    <source>
        <strain evidence="3">NBRC 3267</strain>
    </source>
</reference>
<gene>
    <name evidence="2" type="ORF">GCM10007867_16030</name>
</gene>
<sequence>MQAMTGTFGRGGRGGGSLGGQGFNPGLAISGTHIRAAGSGVKPTLTEERSNMRLDRHLRLA</sequence>
<dbReference type="EMBL" id="BSNU01000002">
    <property type="protein sequence ID" value="GLQ62758.1"/>
    <property type="molecule type" value="Genomic_DNA"/>
</dbReference>
<name>A0AAV5NFK1_9PROT</name>
<comment type="caution">
    <text evidence="2">The sequence shown here is derived from an EMBL/GenBank/DDBJ whole genome shotgun (WGS) entry which is preliminary data.</text>
</comment>
<feature type="compositionally biased region" description="Gly residues" evidence="1">
    <location>
        <begin position="8"/>
        <end position="23"/>
    </location>
</feature>
<evidence type="ECO:0000256" key="1">
    <source>
        <dbReference type="SAM" id="MobiDB-lite"/>
    </source>
</evidence>
<protein>
    <submittedName>
        <fullName evidence="2">Uncharacterized protein</fullName>
    </submittedName>
</protein>
<evidence type="ECO:0000313" key="2">
    <source>
        <dbReference type="EMBL" id="GLQ62758.1"/>
    </source>
</evidence>
<evidence type="ECO:0000313" key="3">
    <source>
        <dbReference type="Proteomes" id="UP001156614"/>
    </source>
</evidence>
<accession>A0AAV5NFK1</accession>
<feature type="region of interest" description="Disordered" evidence="1">
    <location>
        <begin position="1"/>
        <end position="29"/>
    </location>
</feature>
<proteinExistence type="predicted"/>
<organism evidence="2 3">
    <name type="scientific">Gluconobacter cerinus</name>
    <dbReference type="NCBI Taxonomy" id="38307"/>
    <lineage>
        <taxon>Bacteria</taxon>
        <taxon>Pseudomonadati</taxon>
        <taxon>Pseudomonadota</taxon>
        <taxon>Alphaproteobacteria</taxon>
        <taxon>Acetobacterales</taxon>
        <taxon>Acetobacteraceae</taxon>
        <taxon>Gluconobacter</taxon>
    </lineage>
</organism>
<keyword evidence="3" id="KW-1185">Reference proteome</keyword>